<dbReference type="GO" id="GO:0003700">
    <property type="term" value="F:DNA-binding transcription factor activity"/>
    <property type="evidence" value="ECO:0007669"/>
    <property type="project" value="InterPro"/>
</dbReference>
<reference evidence="2 3" key="1">
    <citation type="submission" date="2020-04" db="EMBL/GenBank/DDBJ databases">
        <title>Ramlibacter sp. G-1-2-2 isolated from soil.</title>
        <authorList>
            <person name="Dahal R.H."/>
        </authorList>
    </citation>
    <scope>NUCLEOTIDE SEQUENCE [LARGE SCALE GENOMIC DNA]</scope>
    <source>
        <strain evidence="2 3">G-1-2-2</strain>
    </source>
</reference>
<evidence type="ECO:0000259" key="1">
    <source>
        <dbReference type="Pfam" id="PF00126"/>
    </source>
</evidence>
<sequence>MSQRVQFRLRIYRDDVVAIGPGKVALLEAIAETGSISGAARQLEMSYRRAWVLVDEMNQSLASPAVATAAGGAHGGGASLTPTGQEIVLRYRAIENTARLAAAAEIAALTRLVAA</sequence>
<evidence type="ECO:0000313" key="3">
    <source>
        <dbReference type="Proteomes" id="UP000541185"/>
    </source>
</evidence>
<dbReference type="EMBL" id="JABBFX010000002">
    <property type="protein sequence ID" value="NML46191.1"/>
    <property type="molecule type" value="Genomic_DNA"/>
</dbReference>
<proteinExistence type="predicted"/>
<dbReference type="InterPro" id="IPR036390">
    <property type="entry name" value="WH_DNA-bd_sf"/>
</dbReference>
<organism evidence="2 3">
    <name type="scientific">Ramlibacter agri</name>
    <dbReference type="NCBI Taxonomy" id="2728837"/>
    <lineage>
        <taxon>Bacteria</taxon>
        <taxon>Pseudomonadati</taxon>
        <taxon>Pseudomonadota</taxon>
        <taxon>Betaproteobacteria</taxon>
        <taxon>Burkholderiales</taxon>
        <taxon>Comamonadaceae</taxon>
        <taxon>Ramlibacter</taxon>
    </lineage>
</organism>
<evidence type="ECO:0000313" key="2">
    <source>
        <dbReference type="EMBL" id="NML46191.1"/>
    </source>
</evidence>
<dbReference type="AlphaFoldDB" id="A0A848H9R6"/>
<keyword evidence="3" id="KW-1185">Reference proteome</keyword>
<gene>
    <name evidence="2" type="ORF">HHL11_20755</name>
</gene>
<feature type="domain" description="HTH lysR-type" evidence="1">
    <location>
        <begin position="25"/>
        <end position="85"/>
    </location>
</feature>
<protein>
    <submittedName>
        <fullName evidence="2">LysR family transcriptional regulator</fullName>
    </submittedName>
</protein>
<name>A0A848H9R6_9BURK</name>
<dbReference type="Gene3D" id="1.10.10.10">
    <property type="entry name" value="Winged helix-like DNA-binding domain superfamily/Winged helix DNA-binding domain"/>
    <property type="match status" value="1"/>
</dbReference>
<dbReference type="InterPro" id="IPR036388">
    <property type="entry name" value="WH-like_DNA-bd_sf"/>
</dbReference>
<dbReference type="SUPFAM" id="SSF46785">
    <property type="entry name" value="Winged helix' DNA-binding domain"/>
    <property type="match status" value="1"/>
</dbReference>
<comment type="caution">
    <text evidence="2">The sequence shown here is derived from an EMBL/GenBank/DDBJ whole genome shotgun (WGS) entry which is preliminary data.</text>
</comment>
<dbReference type="Pfam" id="PF00126">
    <property type="entry name" value="HTH_1"/>
    <property type="match status" value="1"/>
</dbReference>
<accession>A0A848H9R6</accession>
<dbReference type="PANTHER" id="PTHR30432">
    <property type="entry name" value="TRANSCRIPTIONAL REGULATOR MODE"/>
    <property type="match status" value="1"/>
</dbReference>
<dbReference type="Proteomes" id="UP000541185">
    <property type="component" value="Unassembled WGS sequence"/>
</dbReference>
<dbReference type="InterPro" id="IPR000847">
    <property type="entry name" value="LysR_HTH_N"/>
</dbReference>
<dbReference type="PANTHER" id="PTHR30432:SF1">
    <property type="entry name" value="DNA-BINDING TRANSCRIPTIONAL DUAL REGULATOR MODE"/>
    <property type="match status" value="1"/>
</dbReference>
<dbReference type="RefSeq" id="WP_169420471.1">
    <property type="nucleotide sequence ID" value="NZ_JABBFX010000002.1"/>
</dbReference>
<dbReference type="InterPro" id="IPR051815">
    <property type="entry name" value="Molybdate_resp_trans_reg"/>
</dbReference>